<protein>
    <recommendedName>
        <fullName evidence="7">Ribosomal protein S9</fullName>
    </recommendedName>
</protein>
<accession>A0A1X7UG41</accession>
<keyword evidence="2" id="KW-0689">Ribosomal protein</keyword>
<dbReference type="PANTHER" id="PTHR21569:SF1">
    <property type="entry name" value="SMALL RIBOSOMAL SUBUNIT PROTEIN US9M"/>
    <property type="match status" value="1"/>
</dbReference>
<dbReference type="AlphaFoldDB" id="A0A1X7UG41"/>
<dbReference type="InterPro" id="IPR023035">
    <property type="entry name" value="Ribosomal_uS9_bac/plastid"/>
</dbReference>
<keyword evidence="6" id="KW-1185">Reference proteome</keyword>
<dbReference type="EnsemblMetazoa" id="XM_019998746.1">
    <property type="protein sequence ID" value="XP_019854305.1"/>
    <property type="gene ID" value="LOC100632168"/>
</dbReference>
<dbReference type="Pfam" id="PF00380">
    <property type="entry name" value="Ribosomal_S9"/>
    <property type="match status" value="1"/>
</dbReference>
<dbReference type="InterPro" id="IPR020568">
    <property type="entry name" value="Ribosomal_Su5_D2-typ_SF"/>
</dbReference>
<organism evidence="5">
    <name type="scientific">Amphimedon queenslandica</name>
    <name type="common">Sponge</name>
    <dbReference type="NCBI Taxonomy" id="400682"/>
    <lineage>
        <taxon>Eukaryota</taxon>
        <taxon>Metazoa</taxon>
        <taxon>Porifera</taxon>
        <taxon>Demospongiae</taxon>
        <taxon>Heteroscleromorpha</taxon>
        <taxon>Haplosclerida</taxon>
        <taxon>Niphatidae</taxon>
        <taxon>Amphimedon</taxon>
    </lineage>
</organism>
<dbReference type="OMA" id="RAKWIWY"/>
<dbReference type="GO" id="GO:0003723">
    <property type="term" value="F:RNA binding"/>
    <property type="evidence" value="ECO:0007669"/>
    <property type="project" value="TreeGrafter"/>
</dbReference>
<evidence type="ECO:0000256" key="2">
    <source>
        <dbReference type="ARBA" id="ARBA00022980"/>
    </source>
</evidence>
<dbReference type="KEGG" id="aqu:100632168"/>
<dbReference type="PANTHER" id="PTHR21569">
    <property type="entry name" value="RIBOSOMAL PROTEIN S9"/>
    <property type="match status" value="1"/>
</dbReference>
<dbReference type="Proteomes" id="UP000007879">
    <property type="component" value="Unassembled WGS sequence"/>
</dbReference>
<evidence type="ECO:0000313" key="5">
    <source>
        <dbReference type="EnsemblMetazoa" id="Aqu2.1.26934_001"/>
    </source>
</evidence>
<keyword evidence="3" id="KW-0687">Ribonucleoprotein</keyword>
<gene>
    <name evidence="5" type="primary">100632168</name>
</gene>
<dbReference type="InParanoid" id="A0A1X7UG41"/>
<dbReference type="GO" id="GO:0005763">
    <property type="term" value="C:mitochondrial small ribosomal subunit"/>
    <property type="evidence" value="ECO:0007669"/>
    <property type="project" value="TreeGrafter"/>
</dbReference>
<comment type="similarity">
    <text evidence="1">Belongs to the universal ribosomal protein uS9 family.</text>
</comment>
<name>A0A1X7UG41_AMPQE</name>
<dbReference type="FunFam" id="3.30.230.10:FF:000001">
    <property type="entry name" value="30S ribosomal protein S9"/>
    <property type="match status" value="1"/>
</dbReference>
<dbReference type="eggNOG" id="KOG1697">
    <property type="taxonomic scope" value="Eukaryota"/>
</dbReference>
<proteinExistence type="inferred from homology"/>
<reference evidence="6" key="1">
    <citation type="journal article" date="2010" name="Nature">
        <title>The Amphimedon queenslandica genome and the evolution of animal complexity.</title>
        <authorList>
            <person name="Srivastava M."/>
            <person name="Simakov O."/>
            <person name="Chapman J."/>
            <person name="Fahey B."/>
            <person name="Gauthier M.E."/>
            <person name="Mitros T."/>
            <person name="Richards G.S."/>
            <person name="Conaco C."/>
            <person name="Dacre M."/>
            <person name="Hellsten U."/>
            <person name="Larroux C."/>
            <person name="Putnam N.H."/>
            <person name="Stanke M."/>
            <person name="Adamska M."/>
            <person name="Darling A."/>
            <person name="Degnan S.M."/>
            <person name="Oakley T.H."/>
            <person name="Plachetzki D.C."/>
            <person name="Zhai Y."/>
            <person name="Adamski M."/>
            <person name="Calcino A."/>
            <person name="Cummins S.F."/>
            <person name="Goodstein D.M."/>
            <person name="Harris C."/>
            <person name="Jackson D.J."/>
            <person name="Leys S.P."/>
            <person name="Shu S."/>
            <person name="Woodcroft B.J."/>
            <person name="Vervoort M."/>
            <person name="Kosik K.S."/>
            <person name="Manning G."/>
            <person name="Degnan B.M."/>
            <person name="Rokhsar D.S."/>
        </authorList>
    </citation>
    <scope>NUCLEOTIDE SEQUENCE [LARGE SCALE GENOMIC DNA]</scope>
</reference>
<dbReference type="InterPro" id="IPR014721">
    <property type="entry name" value="Ribsml_uS5_D2-typ_fold_subgr"/>
</dbReference>
<dbReference type="STRING" id="400682.A0A1X7UG41"/>
<reference evidence="5" key="2">
    <citation type="submission" date="2017-05" db="UniProtKB">
        <authorList>
            <consortium name="EnsemblMetazoa"/>
        </authorList>
    </citation>
    <scope>IDENTIFICATION</scope>
</reference>
<dbReference type="GO" id="GO:0003735">
    <property type="term" value="F:structural constituent of ribosome"/>
    <property type="evidence" value="ECO:0007669"/>
    <property type="project" value="InterPro"/>
</dbReference>
<dbReference type="EnsemblMetazoa" id="Aqu2.1.26934_001">
    <property type="protein sequence ID" value="Aqu2.1.26934_001"/>
    <property type="gene ID" value="Aqu2.1.26934"/>
</dbReference>
<evidence type="ECO:0000256" key="3">
    <source>
        <dbReference type="ARBA" id="ARBA00023274"/>
    </source>
</evidence>
<dbReference type="SUPFAM" id="SSF54211">
    <property type="entry name" value="Ribosomal protein S5 domain 2-like"/>
    <property type="match status" value="1"/>
</dbReference>
<dbReference type="NCBIfam" id="NF001099">
    <property type="entry name" value="PRK00132.1"/>
    <property type="match status" value="1"/>
</dbReference>
<sequence>MLPVLKRSIKSCREISSLLGAKFPSVSRFTTTEAEPPPNEELEAPPINAQPIVLEKTSPTEEELKNEEPWMQEEIIAYYRSKNILAKMMGRDPETFSQEDVQKAIRYLLPSSLFDKKARPFLKHPSEIYPKRIESSFDANNRPIEASFYSGSPCYDALVHKIYIEENKLDKRKARSESVPSQPLKWIEKDKLQNKIEEELTDEQYQDIINKLKPLAAHPDSHLISDFLDQYCKPVLDYRAKAKKYAISKCGYAHAMGHRKTAVAEVWLKKGTGEVTINNKPLQKYFGYITHRQQALYPLVLTKLLGQFDVKARVHGGGESGRAGAIRLGISRALLAFPGDHGELLEAENLLVRDPRRVERKKPGQKKARKKFAWVKR</sequence>
<dbReference type="OrthoDB" id="10254627at2759"/>
<dbReference type="Gene3D" id="3.30.230.10">
    <property type="match status" value="1"/>
</dbReference>
<evidence type="ECO:0000313" key="6">
    <source>
        <dbReference type="Proteomes" id="UP000007879"/>
    </source>
</evidence>
<evidence type="ECO:0008006" key="7">
    <source>
        <dbReference type="Google" id="ProtNLM"/>
    </source>
</evidence>
<dbReference type="InterPro" id="IPR000754">
    <property type="entry name" value="Ribosomal_uS9"/>
</dbReference>
<dbReference type="GO" id="GO:0006412">
    <property type="term" value="P:translation"/>
    <property type="evidence" value="ECO:0007669"/>
    <property type="project" value="InterPro"/>
</dbReference>
<evidence type="ECO:0000256" key="4">
    <source>
        <dbReference type="SAM" id="MobiDB-lite"/>
    </source>
</evidence>
<feature type="region of interest" description="Disordered" evidence="4">
    <location>
        <begin position="358"/>
        <end position="377"/>
    </location>
</feature>
<evidence type="ECO:0000256" key="1">
    <source>
        <dbReference type="ARBA" id="ARBA00005251"/>
    </source>
</evidence>